<dbReference type="NCBIfam" id="TIGR00229">
    <property type="entry name" value="sensory_box"/>
    <property type="match status" value="1"/>
</dbReference>
<dbReference type="SUPFAM" id="SSF46894">
    <property type="entry name" value="C-terminal effector domain of the bipartite response regulators"/>
    <property type="match status" value="1"/>
</dbReference>
<evidence type="ECO:0000313" key="12">
    <source>
        <dbReference type="Proteomes" id="UP000321085"/>
    </source>
</evidence>
<keyword evidence="12" id="KW-1185">Reference proteome</keyword>
<dbReference type="PANTHER" id="PTHR44688:SF16">
    <property type="entry name" value="DNA-BINDING TRANSCRIPTIONAL ACTIVATOR DEVR_DOSR"/>
    <property type="match status" value="1"/>
</dbReference>
<evidence type="ECO:0000256" key="6">
    <source>
        <dbReference type="PROSITE-ProRule" id="PRU00169"/>
    </source>
</evidence>
<feature type="domain" description="PAC" evidence="10">
    <location>
        <begin position="109"/>
        <end position="163"/>
    </location>
</feature>
<dbReference type="InterPro" id="IPR001610">
    <property type="entry name" value="PAC"/>
</dbReference>
<dbReference type="SMART" id="SM00086">
    <property type="entry name" value="PAC"/>
    <property type="match status" value="2"/>
</dbReference>
<keyword evidence="4" id="KW-0238">DNA-binding</keyword>
<sequence>MSTMQWLAGGGTMGAQIRSYDWSTSPLGSPETWPQDLHAVLRVMLSARFPVYIVWGPELITFYNDASLALRGNRPEALGHPLPQAWAEVWKVASPLVAQALRGKTAYIQDVPVDIVQRKGHSEETWWTASFSPIPNEGGKVGGVLIILQEVTERVLTEQRLRLLVDLSTRLRSVADARDVMATAAEMLGRHLKANRVGYYELSESGASFAVGSEWTDAVTPSLTGPYRVSDFGLLISQELKAGHTVRIDDVLTDPLTAEEAVAAEFLRIGKRAVIIAPLIRDGQQVACLYVHQTTPRHWREDEVTLVQEVAERTWTSILRARAETALRESEERFRQFGEHSADVLWILDAETMQMEYVSHAYERVWGRSLSEIQTRSQWIDSIHPEDRERADQATEAVLRGGTIVKEYRVVRPDGSMRHIHATVFPIFDEHGRVQRVAGIARDITQHDGSMVYVVDEDEGSRGELSLVLQGAGYQVNGFPSARAFLEVAPVVVPGSVVLRSYGPDGGELTLPRELKGRRTALPVIVVGEAHGDVNVGVQAMKAGAVDFLDAPYRSEQLLEAVASALASIHDLAERDQATDLVRARIAALSSREREVLDGLLAGGTNKTIARDLGISPRTVEAHRARIMERLEARSLPELVQIAIAAGLQASSPDRG</sequence>
<dbReference type="Pfam" id="PF00072">
    <property type="entry name" value="Response_reg"/>
    <property type="match status" value="1"/>
</dbReference>
<dbReference type="PANTHER" id="PTHR44688">
    <property type="entry name" value="DNA-BINDING TRANSCRIPTIONAL ACTIVATOR DEVR_DOSR"/>
    <property type="match status" value="1"/>
</dbReference>
<organism evidence="11 12">
    <name type="scientific">Microvirga aerophila</name>
    <dbReference type="NCBI Taxonomy" id="670291"/>
    <lineage>
        <taxon>Bacteria</taxon>
        <taxon>Pseudomonadati</taxon>
        <taxon>Pseudomonadota</taxon>
        <taxon>Alphaproteobacteria</taxon>
        <taxon>Hyphomicrobiales</taxon>
        <taxon>Methylobacteriaceae</taxon>
        <taxon>Microvirga</taxon>
    </lineage>
</organism>
<dbReference type="GO" id="GO:0006355">
    <property type="term" value="P:regulation of DNA-templated transcription"/>
    <property type="evidence" value="ECO:0007669"/>
    <property type="project" value="InterPro"/>
</dbReference>
<dbReference type="InterPro" id="IPR011006">
    <property type="entry name" value="CheY-like_superfamily"/>
</dbReference>
<dbReference type="Gene3D" id="3.40.50.2300">
    <property type="match status" value="1"/>
</dbReference>
<dbReference type="InterPro" id="IPR003018">
    <property type="entry name" value="GAF"/>
</dbReference>
<dbReference type="PRINTS" id="PR00038">
    <property type="entry name" value="HTHLUXR"/>
</dbReference>
<dbReference type="PROSITE" id="PS50043">
    <property type="entry name" value="HTH_LUXR_2"/>
    <property type="match status" value="1"/>
</dbReference>
<dbReference type="SMART" id="SM00065">
    <property type="entry name" value="GAF"/>
    <property type="match status" value="1"/>
</dbReference>
<dbReference type="CDD" id="cd00130">
    <property type="entry name" value="PAS"/>
    <property type="match status" value="1"/>
</dbReference>
<feature type="domain" description="HTH luxR-type" evidence="7">
    <location>
        <begin position="582"/>
        <end position="647"/>
    </location>
</feature>
<dbReference type="InterPro" id="IPR001789">
    <property type="entry name" value="Sig_transdc_resp-reg_receiver"/>
</dbReference>
<keyword evidence="2" id="KW-0418">Kinase</keyword>
<dbReference type="Proteomes" id="UP000321085">
    <property type="component" value="Unassembled WGS sequence"/>
</dbReference>
<dbReference type="InterPro" id="IPR036388">
    <property type="entry name" value="WH-like_DNA-bd_sf"/>
</dbReference>
<evidence type="ECO:0000256" key="4">
    <source>
        <dbReference type="ARBA" id="ARBA00023125"/>
    </source>
</evidence>
<dbReference type="AlphaFoldDB" id="A0A512C2J7"/>
<dbReference type="Pfam" id="PF01590">
    <property type="entry name" value="GAF"/>
    <property type="match status" value="1"/>
</dbReference>
<gene>
    <name evidence="11" type="ORF">MAE02_61150</name>
</gene>
<accession>A0A512C2J7</accession>
<dbReference type="InterPro" id="IPR016032">
    <property type="entry name" value="Sig_transdc_resp-reg_C-effctor"/>
</dbReference>
<keyword evidence="5" id="KW-0804">Transcription</keyword>
<reference evidence="11 12" key="1">
    <citation type="submission" date="2019-07" db="EMBL/GenBank/DDBJ databases">
        <title>Whole genome shotgun sequence of Microvirga aerophila NBRC 106136.</title>
        <authorList>
            <person name="Hosoyama A."/>
            <person name="Uohara A."/>
            <person name="Ohji S."/>
            <person name="Ichikawa N."/>
        </authorList>
    </citation>
    <scope>NUCLEOTIDE SEQUENCE [LARGE SCALE GENOMIC DNA]</scope>
    <source>
        <strain evidence="11 12">NBRC 106136</strain>
    </source>
</reference>
<dbReference type="GO" id="GO:0003677">
    <property type="term" value="F:DNA binding"/>
    <property type="evidence" value="ECO:0007669"/>
    <property type="project" value="UniProtKB-KW"/>
</dbReference>
<dbReference type="Gene3D" id="1.10.10.10">
    <property type="entry name" value="Winged helix-like DNA-binding domain superfamily/Winged helix DNA-binding domain"/>
    <property type="match status" value="1"/>
</dbReference>
<dbReference type="Pfam" id="PF00196">
    <property type="entry name" value="GerE"/>
    <property type="match status" value="1"/>
</dbReference>
<evidence type="ECO:0000256" key="1">
    <source>
        <dbReference type="ARBA" id="ARBA00022679"/>
    </source>
</evidence>
<dbReference type="PROSITE" id="PS50112">
    <property type="entry name" value="PAS"/>
    <property type="match status" value="1"/>
</dbReference>
<evidence type="ECO:0000256" key="2">
    <source>
        <dbReference type="ARBA" id="ARBA00022777"/>
    </source>
</evidence>
<dbReference type="Gene3D" id="3.30.450.20">
    <property type="entry name" value="PAS domain"/>
    <property type="match status" value="2"/>
</dbReference>
<dbReference type="SMART" id="SM00421">
    <property type="entry name" value="HTH_LUXR"/>
    <property type="match status" value="1"/>
</dbReference>
<dbReference type="PROSITE" id="PS50110">
    <property type="entry name" value="RESPONSE_REGULATORY"/>
    <property type="match status" value="1"/>
</dbReference>
<proteinExistence type="predicted"/>
<dbReference type="GO" id="GO:0016301">
    <property type="term" value="F:kinase activity"/>
    <property type="evidence" value="ECO:0007669"/>
    <property type="project" value="UniProtKB-KW"/>
</dbReference>
<dbReference type="PROSITE" id="PS50113">
    <property type="entry name" value="PAC"/>
    <property type="match status" value="2"/>
</dbReference>
<evidence type="ECO:0000259" key="10">
    <source>
        <dbReference type="PROSITE" id="PS50113"/>
    </source>
</evidence>
<dbReference type="InterPro" id="IPR000700">
    <property type="entry name" value="PAS-assoc_C"/>
</dbReference>
<keyword evidence="3" id="KW-0805">Transcription regulation</keyword>
<comment type="caution">
    <text evidence="11">The sequence shown here is derived from an EMBL/GenBank/DDBJ whole genome shotgun (WGS) entry which is preliminary data.</text>
</comment>
<dbReference type="InterPro" id="IPR000792">
    <property type="entry name" value="Tscrpt_reg_LuxR_C"/>
</dbReference>
<evidence type="ECO:0000259" key="9">
    <source>
        <dbReference type="PROSITE" id="PS50112"/>
    </source>
</evidence>
<evidence type="ECO:0000256" key="3">
    <source>
        <dbReference type="ARBA" id="ARBA00023015"/>
    </source>
</evidence>
<dbReference type="InterPro" id="IPR013655">
    <property type="entry name" value="PAS_fold_3"/>
</dbReference>
<keyword evidence="1" id="KW-0808">Transferase</keyword>
<dbReference type="InterPro" id="IPR029016">
    <property type="entry name" value="GAF-like_dom_sf"/>
</dbReference>
<evidence type="ECO:0000256" key="5">
    <source>
        <dbReference type="ARBA" id="ARBA00023163"/>
    </source>
</evidence>
<dbReference type="Pfam" id="PF08447">
    <property type="entry name" value="PAS_3"/>
    <property type="match status" value="1"/>
</dbReference>
<feature type="domain" description="PAC" evidence="10">
    <location>
        <begin position="404"/>
        <end position="456"/>
    </location>
</feature>
<dbReference type="SUPFAM" id="SSF52172">
    <property type="entry name" value="CheY-like"/>
    <property type="match status" value="1"/>
</dbReference>
<dbReference type="PROSITE" id="PS00622">
    <property type="entry name" value="HTH_LUXR_1"/>
    <property type="match status" value="1"/>
</dbReference>
<evidence type="ECO:0000259" key="7">
    <source>
        <dbReference type="PROSITE" id="PS50043"/>
    </source>
</evidence>
<dbReference type="EMBL" id="BJYU01000190">
    <property type="protein sequence ID" value="GEO18419.1"/>
    <property type="molecule type" value="Genomic_DNA"/>
</dbReference>
<comment type="caution">
    <text evidence="6">Lacks conserved residue(s) required for the propagation of feature annotation.</text>
</comment>
<feature type="domain" description="Response regulatory" evidence="8">
    <location>
        <begin position="451"/>
        <end position="566"/>
    </location>
</feature>
<dbReference type="Gene3D" id="3.30.450.40">
    <property type="match status" value="1"/>
</dbReference>
<protein>
    <recommendedName>
        <fullName evidence="13">PAS domain S-box protein</fullName>
    </recommendedName>
</protein>
<dbReference type="Pfam" id="PF08448">
    <property type="entry name" value="PAS_4"/>
    <property type="match status" value="1"/>
</dbReference>
<dbReference type="SUPFAM" id="SSF55781">
    <property type="entry name" value="GAF domain-like"/>
    <property type="match status" value="1"/>
</dbReference>
<dbReference type="SMART" id="SM00091">
    <property type="entry name" value="PAS"/>
    <property type="match status" value="1"/>
</dbReference>
<dbReference type="CDD" id="cd06170">
    <property type="entry name" value="LuxR_C_like"/>
    <property type="match status" value="1"/>
</dbReference>
<dbReference type="InterPro" id="IPR013656">
    <property type="entry name" value="PAS_4"/>
</dbReference>
<dbReference type="InterPro" id="IPR000014">
    <property type="entry name" value="PAS"/>
</dbReference>
<dbReference type="SUPFAM" id="SSF55785">
    <property type="entry name" value="PYP-like sensor domain (PAS domain)"/>
    <property type="match status" value="2"/>
</dbReference>
<evidence type="ECO:0000313" key="11">
    <source>
        <dbReference type="EMBL" id="GEO18419.1"/>
    </source>
</evidence>
<evidence type="ECO:0008006" key="13">
    <source>
        <dbReference type="Google" id="ProtNLM"/>
    </source>
</evidence>
<evidence type="ECO:0000259" key="8">
    <source>
        <dbReference type="PROSITE" id="PS50110"/>
    </source>
</evidence>
<feature type="domain" description="PAS" evidence="9">
    <location>
        <begin position="330"/>
        <end position="402"/>
    </location>
</feature>
<dbReference type="GO" id="GO:0000160">
    <property type="term" value="P:phosphorelay signal transduction system"/>
    <property type="evidence" value="ECO:0007669"/>
    <property type="project" value="InterPro"/>
</dbReference>
<dbReference type="InterPro" id="IPR035965">
    <property type="entry name" value="PAS-like_dom_sf"/>
</dbReference>
<name>A0A512C2J7_9HYPH</name>
<dbReference type="SMART" id="SM00448">
    <property type="entry name" value="REC"/>
    <property type="match status" value="1"/>
</dbReference>